<feature type="transmembrane region" description="Helical" evidence="6">
    <location>
        <begin position="393"/>
        <end position="415"/>
    </location>
</feature>
<feature type="transmembrane region" description="Helical" evidence="6">
    <location>
        <begin position="84"/>
        <end position="103"/>
    </location>
</feature>
<evidence type="ECO:0000256" key="4">
    <source>
        <dbReference type="ARBA" id="ARBA00022989"/>
    </source>
</evidence>
<dbReference type="AlphaFoldDB" id="A0A0A2GXB8"/>
<evidence type="ECO:0000313" key="7">
    <source>
        <dbReference type="EMBL" id="KGO06971.1"/>
    </source>
</evidence>
<comment type="subcellular location">
    <subcellularLocation>
        <location evidence="1">Cell membrane</location>
        <topology evidence="1">Multi-pass membrane protein</topology>
    </subcellularLocation>
</comment>
<reference evidence="7 8" key="1">
    <citation type="submission" date="2014-10" db="EMBL/GenBank/DDBJ databases">
        <title>Draft genome sequence of the proteorhodopsin-containing marine bacterium Dokdonia donghaensis.</title>
        <authorList>
            <person name="Gomez-Consarnau L."/>
            <person name="Gonzalez J.M."/>
            <person name="Riedel T."/>
            <person name="Jaenicke S."/>
            <person name="Wagner-Doebler I."/>
            <person name="Fuhrman J.A."/>
        </authorList>
    </citation>
    <scope>NUCLEOTIDE SEQUENCE [LARGE SCALE GENOMIC DNA]</scope>
    <source>
        <strain evidence="7 8">DSW-1</strain>
    </source>
</reference>
<dbReference type="PATRIC" id="fig|1300343.5.peg.692"/>
<dbReference type="KEGG" id="ddo:I597_0682"/>
<name>A0A0A2GXB8_9FLAO</name>
<dbReference type="Pfam" id="PF01943">
    <property type="entry name" value="Polysacc_synt"/>
    <property type="match status" value="1"/>
</dbReference>
<feature type="transmembrane region" description="Helical" evidence="6">
    <location>
        <begin position="301"/>
        <end position="319"/>
    </location>
</feature>
<feature type="transmembrane region" description="Helical" evidence="6">
    <location>
        <begin position="219"/>
        <end position="239"/>
    </location>
</feature>
<evidence type="ECO:0000313" key="8">
    <source>
        <dbReference type="Proteomes" id="UP000030140"/>
    </source>
</evidence>
<protein>
    <submittedName>
        <fullName evidence="7">Polysaccharide biosynthesis protein</fullName>
    </submittedName>
</protein>
<gene>
    <name evidence="7" type="ORF">NV36_09060</name>
</gene>
<evidence type="ECO:0000256" key="1">
    <source>
        <dbReference type="ARBA" id="ARBA00004651"/>
    </source>
</evidence>
<feature type="transmembrane region" description="Helical" evidence="6">
    <location>
        <begin position="187"/>
        <end position="207"/>
    </location>
</feature>
<proteinExistence type="predicted"/>
<feature type="transmembrane region" description="Helical" evidence="6">
    <location>
        <begin position="12"/>
        <end position="33"/>
    </location>
</feature>
<dbReference type="InterPro" id="IPR002797">
    <property type="entry name" value="Polysacc_synth"/>
</dbReference>
<keyword evidence="4 6" id="KW-1133">Transmembrane helix</keyword>
<comment type="caution">
    <text evidence="7">The sequence shown here is derived from an EMBL/GenBank/DDBJ whole genome shotgun (WGS) entry which is preliminary data.</text>
</comment>
<keyword evidence="5 6" id="KW-0472">Membrane</keyword>
<dbReference type="Proteomes" id="UP000030140">
    <property type="component" value="Unassembled WGS sequence"/>
</dbReference>
<organism evidence="7 8">
    <name type="scientific">Dokdonia donghaensis DSW-1</name>
    <dbReference type="NCBI Taxonomy" id="1300343"/>
    <lineage>
        <taxon>Bacteria</taxon>
        <taxon>Pseudomonadati</taxon>
        <taxon>Bacteroidota</taxon>
        <taxon>Flavobacteriia</taxon>
        <taxon>Flavobacteriales</taxon>
        <taxon>Flavobacteriaceae</taxon>
        <taxon>Dokdonia</taxon>
    </lineage>
</organism>
<accession>A0A0A2GXB8</accession>
<feature type="transmembrane region" description="Helical" evidence="6">
    <location>
        <begin position="148"/>
        <end position="167"/>
    </location>
</feature>
<dbReference type="EMBL" id="JSAQ01000001">
    <property type="protein sequence ID" value="KGO06971.1"/>
    <property type="molecule type" value="Genomic_DNA"/>
</dbReference>
<evidence type="ECO:0000256" key="2">
    <source>
        <dbReference type="ARBA" id="ARBA00022475"/>
    </source>
</evidence>
<feature type="transmembrane region" description="Helical" evidence="6">
    <location>
        <begin position="339"/>
        <end position="356"/>
    </location>
</feature>
<feature type="transmembrane region" description="Helical" evidence="6">
    <location>
        <begin position="427"/>
        <end position="445"/>
    </location>
</feature>
<dbReference type="InterPro" id="IPR050833">
    <property type="entry name" value="Poly_Biosynth_Transport"/>
</dbReference>
<keyword evidence="3 6" id="KW-0812">Transmembrane</keyword>
<dbReference type="PANTHER" id="PTHR30250">
    <property type="entry name" value="PST FAMILY PREDICTED COLANIC ACID TRANSPORTER"/>
    <property type="match status" value="1"/>
</dbReference>
<dbReference type="GO" id="GO:0005886">
    <property type="term" value="C:plasma membrane"/>
    <property type="evidence" value="ECO:0007669"/>
    <property type="project" value="UniProtKB-SubCell"/>
</dbReference>
<feature type="transmembrane region" description="Helical" evidence="6">
    <location>
        <begin position="115"/>
        <end position="136"/>
    </location>
</feature>
<feature type="transmembrane region" description="Helical" evidence="6">
    <location>
        <begin position="457"/>
        <end position="474"/>
    </location>
</feature>
<keyword evidence="2" id="KW-1003">Cell membrane</keyword>
<dbReference type="PANTHER" id="PTHR30250:SF11">
    <property type="entry name" value="O-ANTIGEN TRANSPORTER-RELATED"/>
    <property type="match status" value="1"/>
</dbReference>
<feature type="transmembrane region" description="Helical" evidence="6">
    <location>
        <begin position="368"/>
        <end position="387"/>
    </location>
</feature>
<evidence type="ECO:0000256" key="5">
    <source>
        <dbReference type="ARBA" id="ARBA00023136"/>
    </source>
</evidence>
<dbReference type="RefSeq" id="WP_035326324.1">
    <property type="nucleotide sequence ID" value="NZ_CP015125.1"/>
</dbReference>
<sequence>MSALKNLFKHTFIYGLATVLPRVLTALLTRLYTGYLPDTDAFGEMTIVFSYIMIFNVLLTYGMETAFFRFFNDERHTKKTLSTSLLGLLGSTILFVIIAFTGIDALSSISDVPAQYWRWVILVIAFDTLAVIPFAYMRAQNKSMRYALIKLLNVIISTGLSVVFLVWLPQLDSINSYLPTDKIELAFIAFCIPSFLILLIVIKPYFTRWSFDTILFKRMLAYGAPVLIAGLAFAVNESFDKILLEKLLPEDIAESEVGIYGACYKLSIGMTLFATAFRIGIEPFFFSEAKNENAHYMYAQITKAFVVLGAIALFVYVVLVDVVKVILLDDPAYWEAMNIVPLILVAYLFFGVYQTLSVWYKVTDKTRYGAYISVAGALLTIVINVLLIPKIGYLASAIATCAVYTLMMVISYIMGRKHLAIPYDLKNILLYLVLSISLSSLYFYGFRDYFGVGSLRLYLVGAVMTVLLIGVISFRERELLLRILKRR</sequence>
<keyword evidence="8" id="KW-1185">Reference proteome</keyword>
<feature type="transmembrane region" description="Helical" evidence="6">
    <location>
        <begin position="259"/>
        <end position="281"/>
    </location>
</feature>
<feature type="transmembrane region" description="Helical" evidence="6">
    <location>
        <begin position="45"/>
        <end position="63"/>
    </location>
</feature>
<evidence type="ECO:0000256" key="6">
    <source>
        <dbReference type="SAM" id="Phobius"/>
    </source>
</evidence>
<evidence type="ECO:0000256" key="3">
    <source>
        <dbReference type="ARBA" id="ARBA00022692"/>
    </source>
</evidence>